<dbReference type="EMBL" id="JAFIQS020000004">
    <property type="protein sequence ID" value="KAH9482189.1"/>
    <property type="molecule type" value="Genomic_DNA"/>
</dbReference>
<accession>A0ACB8H3B1</accession>
<proteinExistence type="predicted"/>
<organism evidence="1 2">
    <name type="scientific">Psilocybe cubensis</name>
    <name type="common">Psychedelic mushroom</name>
    <name type="synonym">Stropharia cubensis</name>
    <dbReference type="NCBI Taxonomy" id="181762"/>
    <lineage>
        <taxon>Eukaryota</taxon>
        <taxon>Fungi</taxon>
        <taxon>Dikarya</taxon>
        <taxon>Basidiomycota</taxon>
        <taxon>Agaricomycotina</taxon>
        <taxon>Agaricomycetes</taxon>
        <taxon>Agaricomycetidae</taxon>
        <taxon>Agaricales</taxon>
        <taxon>Agaricineae</taxon>
        <taxon>Strophariaceae</taxon>
        <taxon>Psilocybe</taxon>
    </lineage>
</organism>
<dbReference type="Proteomes" id="UP000664032">
    <property type="component" value="Unassembled WGS sequence"/>
</dbReference>
<name>A0ACB8H3B1_PSICU</name>
<gene>
    <name evidence="1" type="ORF">JR316_0004284</name>
</gene>
<evidence type="ECO:0000313" key="2">
    <source>
        <dbReference type="Proteomes" id="UP000664032"/>
    </source>
</evidence>
<evidence type="ECO:0000313" key="1">
    <source>
        <dbReference type="EMBL" id="KAH9482189.1"/>
    </source>
</evidence>
<sequence>MADRIETSSDTPPAQWQFSSRLDAPPRYSAVFADPGEQISTNAIPTNHEFVLHGGIFKPKPWATLRVFSRPSKVKQKHPIFFGGDNVTGEMKLKLGNQSISSISILVECLNNFLKGLLVTSFRSDGGSYTFLEYTYNVWDKGDGDPRLSDGAAKNNFNGKLSGDVEFSFAFPFPPTVDLSSLPSNKGKGHRGSSAVYQTPQTFLDHNITSNIEYELVLLITHGPLRPDSKLKGRIWFIPQITPDPPSDMRQMAYREGALLPGPEADPEGWLPLPPLSIRGTVQQNKIIELEYHLYLAKPLCYTRGTVIPCYLIISSADSRSLEILADSKLQYVRLARYIRYFDSPTKCVQQTLQGKKPSFLEEIDEAELAVWWIPPKDVLQEPYCKRLEGEIHLAKELAPSSNFAPLSVEYYVEAMAFPSEIFKHCESSSGLKNVTDGFETKILQSHPVTIATFNASGPPQVAYTPRQRPSLAHRKDDDGGIGFNRISGAKYGLGHSATLGI</sequence>
<protein>
    <submittedName>
        <fullName evidence="1">Uncharacterized protein</fullName>
    </submittedName>
</protein>
<reference evidence="1" key="1">
    <citation type="submission" date="2021-10" db="EMBL/GenBank/DDBJ databases">
        <title>Psilocybe cubensis genome.</title>
        <authorList>
            <person name="Mckernan K.J."/>
            <person name="Crawford S."/>
            <person name="Trippe A."/>
            <person name="Kane L.T."/>
            <person name="Mclaughlin S."/>
        </authorList>
    </citation>
    <scope>NUCLEOTIDE SEQUENCE</scope>
    <source>
        <strain evidence="1">MGC-MH-2018</strain>
    </source>
</reference>
<comment type="caution">
    <text evidence="1">The sequence shown here is derived from an EMBL/GenBank/DDBJ whole genome shotgun (WGS) entry which is preliminary data.</text>
</comment>
<keyword evidence="2" id="KW-1185">Reference proteome</keyword>